<dbReference type="CDD" id="cd07951">
    <property type="entry name" value="ED_3B_N_AMMECR1"/>
    <property type="match status" value="1"/>
</dbReference>
<organism evidence="2 3">
    <name type="scientific">Candidatus Uhrbacteria bacterium RIFCSPHIGHO2_02_FULL_57_19</name>
    <dbReference type="NCBI Taxonomy" id="1802391"/>
    <lineage>
        <taxon>Bacteria</taxon>
        <taxon>Candidatus Uhriibacteriota</taxon>
    </lineage>
</organism>
<protein>
    <submittedName>
        <fullName evidence="2">AmmeMemoRadiSam system protein B</fullName>
    </submittedName>
</protein>
<proteinExistence type="predicted"/>
<gene>
    <name evidence="2" type="ORF">A3D72_01425</name>
</gene>
<dbReference type="NCBIfam" id="TIGR04336">
    <property type="entry name" value="AmmeMemoSam_B"/>
    <property type="match status" value="1"/>
</dbReference>
<dbReference type="STRING" id="1802391.A3D72_01425"/>
<dbReference type="InterPro" id="IPR004183">
    <property type="entry name" value="Xdiol_dOase_suB"/>
</dbReference>
<accession>A0A1F7U205</accession>
<dbReference type="Gene3D" id="3.40.830.10">
    <property type="entry name" value="LigB-like"/>
    <property type="match status" value="1"/>
</dbReference>
<dbReference type="Proteomes" id="UP000176303">
    <property type="component" value="Unassembled WGS sequence"/>
</dbReference>
<dbReference type="Pfam" id="PF02900">
    <property type="entry name" value="LigB"/>
    <property type="match status" value="1"/>
</dbReference>
<dbReference type="EMBL" id="MGDZ01000067">
    <property type="protein sequence ID" value="OGL72313.1"/>
    <property type="molecule type" value="Genomic_DNA"/>
</dbReference>
<evidence type="ECO:0000313" key="2">
    <source>
        <dbReference type="EMBL" id="OGL72313.1"/>
    </source>
</evidence>
<comment type="caution">
    <text evidence="2">The sequence shown here is derived from an EMBL/GenBank/DDBJ whole genome shotgun (WGS) entry which is preliminary data.</text>
</comment>
<dbReference type="AlphaFoldDB" id="A0A1F7U205"/>
<evidence type="ECO:0000313" key="3">
    <source>
        <dbReference type="Proteomes" id="UP000176303"/>
    </source>
</evidence>
<evidence type="ECO:0000259" key="1">
    <source>
        <dbReference type="Pfam" id="PF02900"/>
    </source>
</evidence>
<reference evidence="2 3" key="1">
    <citation type="journal article" date="2016" name="Nat. Commun.">
        <title>Thousands of microbial genomes shed light on interconnected biogeochemical processes in an aquifer system.</title>
        <authorList>
            <person name="Anantharaman K."/>
            <person name="Brown C.T."/>
            <person name="Hug L.A."/>
            <person name="Sharon I."/>
            <person name="Castelle C.J."/>
            <person name="Probst A.J."/>
            <person name="Thomas B.C."/>
            <person name="Singh A."/>
            <person name="Wilkins M.J."/>
            <person name="Karaoz U."/>
            <person name="Brodie E.L."/>
            <person name="Williams K.H."/>
            <person name="Hubbard S.S."/>
            <person name="Banfield J.F."/>
        </authorList>
    </citation>
    <scope>NUCLEOTIDE SEQUENCE [LARGE SCALE GENOMIC DNA]</scope>
</reference>
<feature type="domain" description="Extradiol ring-cleavage dioxygenase class III enzyme subunit B" evidence="1">
    <location>
        <begin position="5"/>
        <end position="254"/>
    </location>
</feature>
<dbReference type="GO" id="GO:0008198">
    <property type="term" value="F:ferrous iron binding"/>
    <property type="evidence" value="ECO:0007669"/>
    <property type="project" value="InterPro"/>
</dbReference>
<name>A0A1F7U205_9BACT</name>
<dbReference type="SUPFAM" id="SSF53213">
    <property type="entry name" value="LigB-like"/>
    <property type="match status" value="1"/>
</dbReference>
<sequence>MLVFAAIAPHPPLLIPSVGKNNLEKLKQTAEAMKALEQDMYIARPDTLVIVSPHGNVLPDAFTINLAAQYTISLKEFGDHQTTASFRSDFMLIDKIQRAMRRDTSLSLSSEEVLDYGVSVPLLLLSAHLPTISLVPMAPAGLDYKAHYEFGDKLKEEIMNSNKRIAFIASADLSHTLTNDAPGGFSKKGAALDAKVVELIKTKDTDGLLALDTEMCQASKECGLRPISILLGLLARMAYEPKIHSYEGPFGVGHLVANMVLP</sequence>
<dbReference type="GO" id="GO:0016702">
    <property type="term" value="F:oxidoreductase activity, acting on single donors with incorporation of molecular oxygen, incorporation of two atoms of oxygen"/>
    <property type="evidence" value="ECO:0007669"/>
    <property type="project" value="UniProtKB-ARBA"/>
</dbReference>